<sequence length="254" mass="28174">MSESSEQMEWMTLETFATAEEARALAALLQENALESNVINDANMGGDPLGLDFQNRGASSVIVRVRAKDIESARRILEAAVKAAVTDADEASLAMFESFSDEDLLEVLQKPDEWNPENVLLSRKILASHGKEYSDADLQRFFDERLAALRAPVPVKVSSGALSMVGCILVFVIAGVNFLYLDNVNYLYLLCFAFLISCLALIAGLNWTYRKKRLPNGEKIFVFSKRMRLFSFCEMVLAALSLAAVIIDIAIRTM</sequence>
<keyword evidence="1" id="KW-0812">Transmembrane</keyword>
<accession>A0A1M6QLD1</accession>
<keyword evidence="1" id="KW-0472">Membrane</keyword>
<keyword evidence="3" id="KW-1185">Reference proteome</keyword>
<evidence type="ECO:0000256" key="1">
    <source>
        <dbReference type="SAM" id="Phobius"/>
    </source>
</evidence>
<evidence type="ECO:0000313" key="3">
    <source>
        <dbReference type="Proteomes" id="UP000184275"/>
    </source>
</evidence>
<evidence type="ECO:0000313" key="2">
    <source>
        <dbReference type="EMBL" id="SHK20910.1"/>
    </source>
</evidence>
<keyword evidence="1" id="KW-1133">Transmembrane helix</keyword>
<dbReference type="RefSeq" id="WP_073302187.1">
    <property type="nucleotide sequence ID" value="NZ_FRAW01000002.1"/>
</dbReference>
<dbReference type="AlphaFoldDB" id="A0A1M6QLD1"/>
<gene>
    <name evidence="2" type="ORF">SAMN05720469_102144</name>
</gene>
<proteinExistence type="predicted"/>
<dbReference type="EMBL" id="FRAW01000002">
    <property type="protein sequence ID" value="SHK20910.1"/>
    <property type="molecule type" value="Genomic_DNA"/>
</dbReference>
<dbReference type="Proteomes" id="UP000184275">
    <property type="component" value="Unassembled WGS sequence"/>
</dbReference>
<feature type="transmembrane region" description="Helical" evidence="1">
    <location>
        <begin position="160"/>
        <end position="180"/>
    </location>
</feature>
<organism evidence="2 3">
    <name type="scientific">Fibrobacter intestinalis</name>
    <dbReference type="NCBI Taxonomy" id="28122"/>
    <lineage>
        <taxon>Bacteria</taxon>
        <taxon>Pseudomonadati</taxon>
        <taxon>Fibrobacterota</taxon>
        <taxon>Fibrobacteria</taxon>
        <taxon>Fibrobacterales</taxon>
        <taxon>Fibrobacteraceae</taxon>
        <taxon>Fibrobacter</taxon>
    </lineage>
</organism>
<name>A0A1M6QLD1_9BACT</name>
<feature type="transmembrane region" description="Helical" evidence="1">
    <location>
        <begin position="229"/>
        <end position="251"/>
    </location>
</feature>
<feature type="transmembrane region" description="Helical" evidence="1">
    <location>
        <begin position="186"/>
        <end position="209"/>
    </location>
</feature>
<protein>
    <submittedName>
        <fullName evidence="2">Uncharacterized protein</fullName>
    </submittedName>
</protein>
<reference evidence="3" key="1">
    <citation type="submission" date="2016-11" db="EMBL/GenBank/DDBJ databases">
        <authorList>
            <person name="Varghese N."/>
            <person name="Submissions S."/>
        </authorList>
    </citation>
    <scope>NUCLEOTIDE SEQUENCE [LARGE SCALE GENOMIC DNA]</scope>
    <source>
        <strain evidence="3">UWOS</strain>
    </source>
</reference>